<dbReference type="GO" id="GO:0006508">
    <property type="term" value="P:proteolysis"/>
    <property type="evidence" value="ECO:0007669"/>
    <property type="project" value="UniProtKB-KW"/>
</dbReference>
<evidence type="ECO:0000256" key="2">
    <source>
        <dbReference type="ARBA" id="ARBA00004141"/>
    </source>
</evidence>
<dbReference type="GO" id="GO:0046872">
    <property type="term" value="F:metal ion binding"/>
    <property type="evidence" value="ECO:0007669"/>
    <property type="project" value="UniProtKB-KW"/>
</dbReference>
<dbReference type="RefSeq" id="WP_202769486.1">
    <property type="nucleotide sequence ID" value="NZ_JAESWA010000029.1"/>
</dbReference>
<dbReference type="GO" id="GO:0008237">
    <property type="term" value="F:metallopeptidase activity"/>
    <property type="evidence" value="ECO:0007669"/>
    <property type="project" value="UniProtKB-KW"/>
</dbReference>
<evidence type="ECO:0000256" key="7">
    <source>
        <dbReference type="ARBA" id="ARBA00022801"/>
    </source>
</evidence>
<comment type="subcellular location">
    <subcellularLocation>
        <location evidence="2">Membrane</location>
        <topology evidence="2">Multi-pass membrane protein</topology>
    </subcellularLocation>
</comment>
<feature type="transmembrane region" description="Helical" evidence="12">
    <location>
        <begin position="143"/>
        <end position="161"/>
    </location>
</feature>
<reference evidence="14" key="1">
    <citation type="submission" date="2021-01" db="EMBL/GenBank/DDBJ databases">
        <title>Genome public.</title>
        <authorList>
            <person name="Liu C."/>
            <person name="Sun Q."/>
        </authorList>
    </citation>
    <scope>NUCLEOTIDE SEQUENCE</scope>
    <source>
        <strain evidence="14">YIM B02565</strain>
    </source>
</reference>
<evidence type="ECO:0000313" key="14">
    <source>
        <dbReference type="EMBL" id="MBL4934024.1"/>
    </source>
</evidence>
<evidence type="ECO:0000256" key="6">
    <source>
        <dbReference type="ARBA" id="ARBA00022723"/>
    </source>
</evidence>
<feature type="transmembrane region" description="Helical" evidence="12">
    <location>
        <begin position="39"/>
        <end position="63"/>
    </location>
</feature>
<feature type="transmembrane region" description="Helical" evidence="12">
    <location>
        <begin position="75"/>
        <end position="99"/>
    </location>
</feature>
<evidence type="ECO:0000256" key="10">
    <source>
        <dbReference type="ARBA" id="ARBA00023049"/>
    </source>
</evidence>
<organism evidence="14 15">
    <name type="scientific">Clostridium paridis</name>
    <dbReference type="NCBI Taxonomy" id="2803863"/>
    <lineage>
        <taxon>Bacteria</taxon>
        <taxon>Bacillati</taxon>
        <taxon>Bacillota</taxon>
        <taxon>Clostridia</taxon>
        <taxon>Eubacteriales</taxon>
        <taxon>Clostridiaceae</taxon>
        <taxon>Clostridium</taxon>
    </lineage>
</organism>
<keyword evidence="6" id="KW-0479">Metal-binding</keyword>
<feature type="domain" description="Peptidase M50" evidence="13">
    <location>
        <begin position="99"/>
        <end position="153"/>
    </location>
</feature>
<dbReference type="SUPFAM" id="SSF54631">
    <property type="entry name" value="CBS-domain pair"/>
    <property type="match status" value="1"/>
</dbReference>
<gene>
    <name evidence="14" type="ORF">JK634_19735</name>
</gene>
<dbReference type="EMBL" id="JAESWA010000029">
    <property type="protein sequence ID" value="MBL4934024.1"/>
    <property type="molecule type" value="Genomic_DNA"/>
</dbReference>
<keyword evidence="9 12" id="KW-1133">Transmembrane helix</keyword>
<dbReference type="Proteomes" id="UP000623681">
    <property type="component" value="Unassembled WGS sequence"/>
</dbReference>
<comment type="cofactor">
    <cofactor evidence="1">
        <name>Zn(2+)</name>
        <dbReference type="ChEBI" id="CHEBI:29105"/>
    </cofactor>
</comment>
<evidence type="ECO:0000256" key="8">
    <source>
        <dbReference type="ARBA" id="ARBA00022833"/>
    </source>
</evidence>
<keyword evidence="11 12" id="KW-0472">Membrane</keyword>
<dbReference type="GO" id="GO:0016020">
    <property type="term" value="C:membrane"/>
    <property type="evidence" value="ECO:0007669"/>
    <property type="project" value="UniProtKB-SubCell"/>
</dbReference>
<feature type="transmembrane region" description="Helical" evidence="12">
    <location>
        <begin position="105"/>
        <end position="122"/>
    </location>
</feature>
<name>A0A937FIE2_9CLOT</name>
<dbReference type="InterPro" id="IPR046342">
    <property type="entry name" value="CBS_dom_sf"/>
</dbReference>
<evidence type="ECO:0000256" key="12">
    <source>
        <dbReference type="SAM" id="Phobius"/>
    </source>
</evidence>
<protein>
    <submittedName>
        <fullName evidence="14">Site-2 protease family protein</fullName>
    </submittedName>
</protein>
<evidence type="ECO:0000259" key="13">
    <source>
        <dbReference type="Pfam" id="PF02163"/>
    </source>
</evidence>
<evidence type="ECO:0000256" key="9">
    <source>
        <dbReference type="ARBA" id="ARBA00022989"/>
    </source>
</evidence>
<dbReference type="Pfam" id="PF02163">
    <property type="entry name" value="Peptidase_M50"/>
    <property type="match status" value="2"/>
</dbReference>
<evidence type="ECO:0000256" key="4">
    <source>
        <dbReference type="ARBA" id="ARBA00022670"/>
    </source>
</evidence>
<keyword evidence="10" id="KW-0482">Metalloprotease</keyword>
<evidence type="ECO:0000256" key="1">
    <source>
        <dbReference type="ARBA" id="ARBA00001947"/>
    </source>
</evidence>
<keyword evidence="7" id="KW-0378">Hydrolase</keyword>
<evidence type="ECO:0000256" key="11">
    <source>
        <dbReference type="ARBA" id="ARBA00023136"/>
    </source>
</evidence>
<dbReference type="PANTHER" id="PTHR39188">
    <property type="entry name" value="MEMBRANE-ASSOCIATED ZINC METALLOPROTEASE M50B"/>
    <property type="match status" value="1"/>
</dbReference>
<comment type="similarity">
    <text evidence="3">Belongs to the peptidase M50B family.</text>
</comment>
<dbReference type="AlphaFoldDB" id="A0A937FIE2"/>
<evidence type="ECO:0000313" key="15">
    <source>
        <dbReference type="Proteomes" id="UP000623681"/>
    </source>
</evidence>
<feature type="transmembrane region" description="Helical" evidence="12">
    <location>
        <begin position="12"/>
        <end position="33"/>
    </location>
</feature>
<proteinExistence type="inferred from homology"/>
<feature type="domain" description="Peptidase M50" evidence="13">
    <location>
        <begin position="26"/>
        <end position="97"/>
    </location>
</feature>
<comment type="caution">
    <text evidence="14">The sequence shown here is derived from an EMBL/GenBank/DDBJ whole genome shotgun (WGS) entry which is preliminary data.</text>
</comment>
<dbReference type="InterPro" id="IPR008915">
    <property type="entry name" value="Peptidase_M50"/>
</dbReference>
<feature type="transmembrane region" description="Helical" evidence="12">
    <location>
        <begin position="167"/>
        <end position="185"/>
    </location>
</feature>
<keyword evidence="15" id="KW-1185">Reference proteome</keyword>
<keyword evidence="4 14" id="KW-0645">Protease</keyword>
<keyword evidence="8" id="KW-0862">Zinc</keyword>
<sequence>MKRKRIMLLVELLILICLCLQYNFFIAFIFVLLHEISHGVMAVIFGMNIKKLLIHPLGFFIEIEDMDELTEEKQIIVYLAGPLTNLLIAIIIYICSGYYFSNMSVINLVLCFFNLLPAYPLDGGKMFSIILSKRLTYRLASKVIIYLGIIISIGFFGLFIYDIVKLHKLNITLVLVSALMLYSALKEKKRIMYILMGDLVRKKSRFVKNSYIENSSISVYYKLGLVNILTLVDKNKFNCFYVLDEDMKMVGIINEDELMEALKRYGNITLEEYFSDIKE</sequence>
<keyword evidence="5 12" id="KW-0812">Transmembrane</keyword>
<dbReference type="PANTHER" id="PTHR39188:SF3">
    <property type="entry name" value="STAGE IV SPORULATION PROTEIN FB"/>
    <property type="match status" value="1"/>
</dbReference>
<evidence type="ECO:0000256" key="5">
    <source>
        <dbReference type="ARBA" id="ARBA00022692"/>
    </source>
</evidence>
<evidence type="ECO:0000256" key="3">
    <source>
        <dbReference type="ARBA" id="ARBA00007931"/>
    </source>
</evidence>
<accession>A0A937FIE2</accession>